<dbReference type="EMBL" id="KV426083">
    <property type="protein sequence ID" value="KZV89048.1"/>
    <property type="molecule type" value="Genomic_DNA"/>
</dbReference>
<sequence length="413" mass="43416">MMLSGLVLLAVACLDLGVVARPAAHDVSPLDARAHHRVHVTGHSLVRRAKRCGPKSAKPTSSSSSTATKAQNVADKPAKTSTTKSAEGSTSSASRTSTSSHKPKPTETKTETTDDKPEPTSSSAAPKPTANAFSGFKALFPAAANSASSSSRSWSTASGAPNHIDLSTSALRATSIMSLAHPVAEAPDGKEAFEISFKKGAYDFQGPAGGFSFFIRGPDDVDLTTAREATFAYRVFFQDGFAYNLGGKMPGLVGGESDGASQGCNGGHKATNCFSARMMWRSDAKGELYAYLPPGLPGNAAVCDKVGPESHCNPTYGSSLGRGAFHFKSGGWTTVAQRVLLNDVGENNGEIEIFINGESVIKATGITLRKADSGRIRMAHVQSFFGGHTPEWASPKDQKMWYSDFSLAITKTL</sequence>
<dbReference type="OrthoDB" id="3337916at2759"/>
<dbReference type="AlphaFoldDB" id="A0A165FIF4"/>
<evidence type="ECO:0000256" key="2">
    <source>
        <dbReference type="SAM" id="SignalP"/>
    </source>
</evidence>
<feature type="region of interest" description="Disordered" evidence="1">
    <location>
        <begin position="41"/>
        <end position="128"/>
    </location>
</feature>
<feature type="compositionally biased region" description="Low complexity" evidence="1">
    <location>
        <begin position="54"/>
        <end position="70"/>
    </location>
</feature>
<feature type="compositionally biased region" description="Low complexity" evidence="1">
    <location>
        <begin position="79"/>
        <end position="100"/>
    </location>
</feature>
<dbReference type="STRING" id="1314781.A0A165FIF4"/>
<accession>A0A165FIF4</accession>
<feature type="compositionally biased region" description="Basic residues" evidence="1">
    <location>
        <begin position="41"/>
        <end position="53"/>
    </location>
</feature>
<dbReference type="Proteomes" id="UP000077266">
    <property type="component" value="Unassembled WGS sequence"/>
</dbReference>
<name>A0A165FIF4_EXIGL</name>
<reference evidence="4 5" key="1">
    <citation type="journal article" date="2016" name="Mol. Biol. Evol.">
        <title>Comparative Genomics of Early-Diverging Mushroom-Forming Fungi Provides Insights into the Origins of Lignocellulose Decay Capabilities.</title>
        <authorList>
            <person name="Nagy L.G."/>
            <person name="Riley R."/>
            <person name="Tritt A."/>
            <person name="Adam C."/>
            <person name="Daum C."/>
            <person name="Floudas D."/>
            <person name="Sun H."/>
            <person name="Yadav J.S."/>
            <person name="Pangilinan J."/>
            <person name="Larsson K.H."/>
            <person name="Matsuura K."/>
            <person name="Barry K."/>
            <person name="Labutti K."/>
            <person name="Kuo R."/>
            <person name="Ohm R.A."/>
            <person name="Bhattacharya S.S."/>
            <person name="Shirouzu T."/>
            <person name="Yoshinaga Y."/>
            <person name="Martin F.M."/>
            <person name="Grigoriev I.V."/>
            <person name="Hibbett D.S."/>
        </authorList>
    </citation>
    <scope>NUCLEOTIDE SEQUENCE [LARGE SCALE GENOMIC DNA]</scope>
    <source>
        <strain evidence="4 5">HHB12029</strain>
    </source>
</reference>
<dbReference type="PANTHER" id="PTHR40124">
    <property type="match status" value="1"/>
</dbReference>
<dbReference type="Pfam" id="PF21294">
    <property type="entry name" value="Polysacc_lyase_14"/>
    <property type="match status" value="1"/>
</dbReference>
<feature type="domain" description="Polysaccharide lyase 14" evidence="3">
    <location>
        <begin position="188"/>
        <end position="405"/>
    </location>
</feature>
<evidence type="ECO:0000259" key="3">
    <source>
        <dbReference type="Pfam" id="PF21294"/>
    </source>
</evidence>
<dbReference type="InParanoid" id="A0A165FIF4"/>
<keyword evidence="2" id="KW-0732">Signal</keyword>
<feature type="signal peptide" evidence="2">
    <location>
        <begin position="1"/>
        <end position="20"/>
    </location>
</feature>
<dbReference type="InterPro" id="IPR048958">
    <property type="entry name" value="Polysacc_lyase_14"/>
</dbReference>
<dbReference type="PANTHER" id="PTHR40124:SF1">
    <property type="entry name" value="DISAGGREGATASE RELATED REPEAT PROTEIN"/>
    <property type="match status" value="1"/>
</dbReference>
<evidence type="ECO:0000256" key="1">
    <source>
        <dbReference type="SAM" id="MobiDB-lite"/>
    </source>
</evidence>
<evidence type="ECO:0000313" key="4">
    <source>
        <dbReference type="EMBL" id="KZV89048.1"/>
    </source>
</evidence>
<feature type="compositionally biased region" description="Basic and acidic residues" evidence="1">
    <location>
        <begin position="104"/>
        <end position="118"/>
    </location>
</feature>
<evidence type="ECO:0000313" key="5">
    <source>
        <dbReference type="Proteomes" id="UP000077266"/>
    </source>
</evidence>
<dbReference type="Gene3D" id="2.60.120.200">
    <property type="match status" value="1"/>
</dbReference>
<feature type="chain" id="PRO_5007857705" description="Polysaccharide lyase 14 domain-containing protein" evidence="2">
    <location>
        <begin position="21"/>
        <end position="413"/>
    </location>
</feature>
<protein>
    <recommendedName>
        <fullName evidence="3">Polysaccharide lyase 14 domain-containing protein</fullName>
    </recommendedName>
</protein>
<keyword evidence="5" id="KW-1185">Reference proteome</keyword>
<gene>
    <name evidence="4" type="ORF">EXIGLDRAFT_722020</name>
</gene>
<proteinExistence type="predicted"/>
<organism evidence="4 5">
    <name type="scientific">Exidia glandulosa HHB12029</name>
    <dbReference type="NCBI Taxonomy" id="1314781"/>
    <lineage>
        <taxon>Eukaryota</taxon>
        <taxon>Fungi</taxon>
        <taxon>Dikarya</taxon>
        <taxon>Basidiomycota</taxon>
        <taxon>Agaricomycotina</taxon>
        <taxon>Agaricomycetes</taxon>
        <taxon>Auriculariales</taxon>
        <taxon>Exidiaceae</taxon>
        <taxon>Exidia</taxon>
    </lineage>
</organism>